<reference evidence="6 7" key="1">
    <citation type="submission" date="2013-03" db="EMBL/GenBank/DDBJ databases">
        <title>The Genome Sequence of Phialophora europaea CBS 101466.</title>
        <authorList>
            <consortium name="The Broad Institute Genomics Platform"/>
            <person name="Cuomo C."/>
            <person name="de Hoog S."/>
            <person name="Gorbushina A."/>
            <person name="Walker B."/>
            <person name="Young S.K."/>
            <person name="Zeng Q."/>
            <person name="Gargeya S."/>
            <person name="Fitzgerald M."/>
            <person name="Haas B."/>
            <person name="Abouelleil A."/>
            <person name="Allen A.W."/>
            <person name="Alvarado L."/>
            <person name="Arachchi H.M."/>
            <person name="Berlin A.M."/>
            <person name="Chapman S.B."/>
            <person name="Gainer-Dewar J."/>
            <person name="Goldberg J."/>
            <person name="Griggs A."/>
            <person name="Gujja S."/>
            <person name="Hansen M."/>
            <person name="Howarth C."/>
            <person name="Imamovic A."/>
            <person name="Ireland A."/>
            <person name="Larimer J."/>
            <person name="McCowan C."/>
            <person name="Murphy C."/>
            <person name="Pearson M."/>
            <person name="Poon T.W."/>
            <person name="Priest M."/>
            <person name="Roberts A."/>
            <person name="Saif S."/>
            <person name="Shea T."/>
            <person name="Sisk P."/>
            <person name="Sykes S."/>
            <person name="Wortman J."/>
            <person name="Nusbaum C."/>
            <person name="Birren B."/>
        </authorList>
    </citation>
    <scope>NUCLEOTIDE SEQUENCE [LARGE SCALE GENOMIC DNA]</scope>
    <source>
        <strain evidence="6 7">CBS 101466</strain>
    </source>
</reference>
<keyword evidence="2" id="KW-0058">Aromatic hydrocarbons catabolism</keyword>
<dbReference type="PIRSF" id="PIRSF001112">
    <property type="entry name" value="Epoxide_hydrolase"/>
    <property type="match status" value="1"/>
</dbReference>
<evidence type="ECO:0000259" key="5">
    <source>
        <dbReference type="Pfam" id="PF06441"/>
    </source>
</evidence>
<dbReference type="eggNOG" id="KOG2565">
    <property type="taxonomic scope" value="Eukaryota"/>
</dbReference>
<evidence type="ECO:0000256" key="3">
    <source>
        <dbReference type="ARBA" id="ARBA00022801"/>
    </source>
</evidence>
<dbReference type="AlphaFoldDB" id="W2SC40"/>
<dbReference type="InterPro" id="IPR000639">
    <property type="entry name" value="Epox_hydrolase-like"/>
</dbReference>
<dbReference type="GeneID" id="19967698"/>
<dbReference type="InterPro" id="IPR016292">
    <property type="entry name" value="Epoxide_hydrolase"/>
</dbReference>
<evidence type="ECO:0000256" key="2">
    <source>
        <dbReference type="ARBA" id="ARBA00022797"/>
    </source>
</evidence>
<dbReference type="Proteomes" id="UP000030752">
    <property type="component" value="Unassembled WGS sequence"/>
</dbReference>
<dbReference type="InParanoid" id="W2SC40"/>
<dbReference type="PANTHER" id="PTHR21661">
    <property type="entry name" value="EPOXIDE HYDROLASE 1-RELATED"/>
    <property type="match status" value="1"/>
</dbReference>
<dbReference type="RefSeq" id="XP_008710887.1">
    <property type="nucleotide sequence ID" value="XM_008712665.1"/>
</dbReference>
<dbReference type="PANTHER" id="PTHR21661:SF35">
    <property type="entry name" value="EPOXIDE HYDROLASE"/>
    <property type="match status" value="1"/>
</dbReference>
<gene>
    <name evidence="6" type="ORF">HMPREF1541_00359</name>
</gene>
<dbReference type="VEuPathDB" id="FungiDB:HMPREF1541_00359"/>
<dbReference type="Pfam" id="PF06441">
    <property type="entry name" value="EHN"/>
    <property type="match status" value="1"/>
</dbReference>
<dbReference type="EMBL" id="KB822711">
    <property type="protein sequence ID" value="ETN46175.1"/>
    <property type="molecule type" value="Genomic_DNA"/>
</dbReference>
<dbReference type="InterPro" id="IPR029058">
    <property type="entry name" value="AB_hydrolase_fold"/>
</dbReference>
<evidence type="ECO:0000313" key="6">
    <source>
        <dbReference type="EMBL" id="ETN46175.1"/>
    </source>
</evidence>
<evidence type="ECO:0000256" key="1">
    <source>
        <dbReference type="ARBA" id="ARBA00010088"/>
    </source>
</evidence>
<name>W2SC40_CYPE1</name>
<dbReference type="GO" id="GO:0097176">
    <property type="term" value="P:epoxide metabolic process"/>
    <property type="evidence" value="ECO:0007669"/>
    <property type="project" value="TreeGrafter"/>
</dbReference>
<feature type="active site" description="Nucleophile" evidence="4">
    <location>
        <position position="175"/>
    </location>
</feature>
<dbReference type="InterPro" id="IPR010497">
    <property type="entry name" value="Epoxide_hydro_N"/>
</dbReference>
<comment type="similarity">
    <text evidence="1">Belongs to the peptidase S33 family.</text>
</comment>
<dbReference type="GO" id="GO:0004301">
    <property type="term" value="F:epoxide hydrolase activity"/>
    <property type="evidence" value="ECO:0007669"/>
    <property type="project" value="TreeGrafter"/>
</dbReference>
<evidence type="ECO:0000256" key="4">
    <source>
        <dbReference type="PIRSR" id="PIRSR001112-1"/>
    </source>
</evidence>
<keyword evidence="7" id="KW-1185">Reference proteome</keyword>
<dbReference type="PRINTS" id="PR00412">
    <property type="entry name" value="EPOXHYDRLASE"/>
</dbReference>
<feature type="domain" description="Epoxide hydrolase N-terminal" evidence="5">
    <location>
        <begin position="4"/>
        <end position="115"/>
    </location>
</feature>
<feature type="active site" description="Proton acceptor" evidence="4">
    <location>
        <position position="356"/>
    </location>
</feature>
<evidence type="ECO:0000313" key="7">
    <source>
        <dbReference type="Proteomes" id="UP000030752"/>
    </source>
</evidence>
<dbReference type="SUPFAM" id="SSF53474">
    <property type="entry name" value="alpha/beta-Hydrolases"/>
    <property type="match status" value="1"/>
</dbReference>
<keyword evidence="3" id="KW-0378">Hydrolase</keyword>
<dbReference type="HOGENOM" id="CLU_019414_0_2_1"/>
<feature type="active site" description="Proton donor" evidence="4">
    <location>
        <position position="300"/>
    </location>
</feature>
<protein>
    <recommendedName>
        <fullName evidence="5">Epoxide hydrolase N-terminal domain-containing protein</fullName>
    </recommendedName>
</protein>
<dbReference type="Gene3D" id="3.40.50.1820">
    <property type="entry name" value="alpha/beta hydrolase"/>
    <property type="match status" value="1"/>
</dbReference>
<organism evidence="6 7">
    <name type="scientific">Cyphellophora europaea (strain CBS 101466)</name>
    <name type="common">Phialophora europaea</name>
    <dbReference type="NCBI Taxonomy" id="1220924"/>
    <lineage>
        <taxon>Eukaryota</taxon>
        <taxon>Fungi</taxon>
        <taxon>Dikarya</taxon>
        <taxon>Ascomycota</taxon>
        <taxon>Pezizomycotina</taxon>
        <taxon>Eurotiomycetes</taxon>
        <taxon>Chaetothyriomycetidae</taxon>
        <taxon>Chaetothyriales</taxon>
        <taxon>Cyphellophoraceae</taxon>
        <taxon>Cyphellophora</taxon>
    </lineage>
</organism>
<sequence>MASIAPFKIGIPEEELSLLQQKLKLARIAPSYTDWRDENGLDSTFIRNIVDYWRTEYDWRSEEAEINKIPQFMTQIEVSDGFGSLDVHFAHSQSSKQDAVPLIFIHGWPGSFIEVSKGLKRLNDEGFHVVAPSLPGYGFSGYPKKKGFDLRKVAEVLQKLMLRLGYEKFLVQGGDWGSHISRCIGILYPENTLAIHTNMFEMPGSPFDPDEQPEVNGFEKAALERHFTWFRQTNHGYGAIQGQRPATLGFAMHDSPVGMLAWMYDKLVVWSDEYPWTPKEIITWTLMHYFPGPTTGFMMYHENTYEGLMKSKWFNEYIKVPYGISAFPRELAVMPRSWAQKQVNLKFYRQHPRGGHFAMHEKTEELVSDLIEFYRSVLGR</sequence>
<dbReference type="OrthoDB" id="7130006at2759"/>
<proteinExistence type="inferred from homology"/>
<dbReference type="STRING" id="1220924.W2SC40"/>
<accession>W2SC40</accession>